<dbReference type="InterPro" id="IPR011011">
    <property type="entry name" value="Znf_FYVE_PHD"/>
</dbReference>
<dbReference type="EMBL" id="HE575323">
    <property type="protein sequence ID" value="CCC94067.1"/>
    <property type="molecule type" value="Genomic_DNA"/>
</dbReference>
<dbReference type="GO" id="GO:0006357">
    <property type="term" value="P:regulation of transcription by RNA polymerase II"/>
    <property type="evidence" value="ECO:0007669"/>
    <property type="project" value="TreeGrafter"/>
</dbReference>
<dbReference type="Gene3D" id="3.30.40.10">
    <property type="entry name" value="Zinc/RING finger domain, C3HC4 (zinc finger)"/>
    <property type="match status" value="2"/>
</dbReference>
<evidence type="ECO:0000259" key="6">
    <source>
        <dbReference type="PROSITE" id="PS50016"/>
    </source>
</evidence>
<dbReference type="InterPro" id="IPR050701">
    <property type="entry name" value="Histone_Mod_Regulator"/>
</dbReference>
<dbReference type="PANTHER" id="PTHR13793:SF107">
    <property type="entry name" value="BROMODOMAIN-CONTAINING PROTEIN HOMOLOG"/>
    <property type="match status" value="1"/>
</dbReference>
<dbReference type="Pfam" id="PF13832">
    <property type="entry name" value="zf-HC5HC2H_2"/>
    <property type="match status" value="1"/>
</dbReference>
<feature type="region of interest" description="Disordered" evidence="5">
    <location>
        <begin position="156"/>
        <end position="176"/>
    </location>
</feature>
<dbReference type="VEuPathDB" id="TriTrypDB:TcIL3000_10_8430"/>
<evidence type="ECO:0000256" key="3">
    <source>
        <dbReference type="ARBA" id="ARBA00022833"/>
    </source>
</evidence>
<dbReference type="PROSITE" id="PS00028">
    <property type="entry name" value="ZINC_FINGER_C2H2_1"/>
    <property type="match status" value="1"/>
</dbReference>
<evidence type="ECO:0000256" key="1">
    <source>
        <dbReference type="ARBA" id="ARBA00022723"/>
    </source>
</evidence>
<sequence>MRILISTDTVLPVKYVDNLSEARSKYKPCDIVAGDDQLGSSVVPMSSRGEGHGLSTAREKQKRSRSPPPTESNALTPELQLRQRWVRGVFEGDVPYSLLRRRDLFELCTYIMSSEDYEWCRQNNVPHTFFADAITQLERKYAKCLLKVAGRDTLTGESVNGGDDMPTSKGQGTPNRELGRCPLMEDACGVCGQKAHSDSGNDTFLRCQRCATQAHFRCWYLKELPQDAQRWLCPACSIAKREKGVGHCCACERRGGVMLPYLSAVEWRRYERKADVSAAVSLFCHVVCALAFDELTIDERHGIVHPTKRAKRVGKIALCAFCSSNSGEGLIRCGEAHCFTYMHPACAQAAGTAVCYVSKDKEPGSLWDGCNIYCRDHFRGAVATTADCEHTAEATEALAMDGVTLDNLTNFNRSRSATLDSSIMRNPSRTLLEEYLRSVKHYWVEKRLERQRESATMVDEIRQGKRDILSVVLRPEVLKVSPTEVQLSRFIFLMPELQQHISAVVEGILPLPDDEYDDVQEYRKVHSRTRHTGNTVQLYDKMERIVTHVALVREMSSLIHERTVKQRQWIDAELKILDKYCGITDPS</sequence>
<evidence type="ECO:0000256" key="2">
    <source>
        <dbReference type="ARBA" id="ARBA00022771"/>
    </source>
</evidence>
<protein>
    <submittedName>
        <fullName evidence="7">Uncharacterized protein TCIL3000_10_8430</fullName>
    </submittedName>
</protein>
<reference evidence="7" key="1">
    <citation type="journal article" date="2012" name="Proc. Natl. Acad. Sci. U.S.A.">
        <title>Antigenic diversity is generated by distinct evolutionary mechanisms in African trypanosome species.</title>
        <authorList>
            <person name="Jackson A.P."/>
            <person name="Berry A."/>
            <person name="Aslett M."/>
            <person name="Allison H.C."/>
            <person name="Burton P."/>
            <person name="Vavrova-Anderson J."/>
            <person name="Brown R."/>
            <person name="Browne H."/>
            <person name="Corton N."/>
            <person name="Hauser H."/>
            <person name="Gamble J."/>
            <person name="Gilderthorp R."/>
            <person name="Marcello L."/>
            <person name="McQuillan J."/>
            <person name="Otto T.D."/>
            <person name="Quail M.A."/>
            <person name="Sanders M.J."/>
            <person name="van Tonder A."/>
            <person name="Ginger M.L."/>
            <person name="Field M.C."/>
            <person name="Barry J.D."/>
            <person name="Hertz-Fowler C."/>
            <person name="Berriman M."/>
        </authorList>
    </citation>
    <scope>NUCLEOTIDE SEQUENCE</scope>
    <source>
        <strain evidence="7">IL3000</strain>
    </source>
</reference>
<accession>G0UXF0</accession>
<feature type="region of interest" description="Disordered" evidence="5">
    <location>
        <begin position="40"/>
        <end position="77"/>
    </location>
</feature>
<dbReference type="InterPro" id="IPR019787">
    <property type="entry name" value="Znf_PHD-finger"/>
</dbReference>
<feature type="domain" description="PHD-type" evidence="6">
    <location>
        <begin position="185"/>
        <end position="239"/>
    </location>
</feature>
<proteinExistence type="predicted"/>
<name>G0UXF0_TRYCI</name>
<organism evidence="7">
    <name type="scientific">Trypanosoma congolense (strain IL3000)</name>
    <dbReference type="NCBI Taxonomy" id="1068625"/>
    <lineage>
        <taxon>Eukaryota</taxon>
        <taxon>Discoba</taxon>
        <taxon>Euglenozoa</taxon>
        <taxon>Kinetoplastea</taxon>
        <taxon>Metakinetoplastina</taxon>
        <taxon>Trypanosomatida</taxon>
        <taxon>Trypanosomatidae</taxon>
        <taxon>Trypanosoma</taxon>
        <taxon>Nannomonas</taxon>
    </lineage>
</organism>
<dbReference type="GO" id="GO:0008270">
    <property type="term" value="F:zinc ion binding"/>
    <property type="evidence" value="ECO:0007669"/>
    <property type="project" value="UniProtKB-KW"/>
</dbReference>
<keyword evidence="3" id="KW-0862">Zinc</keyword>
<evidence type="ECO:0000313" key="7">
    <source>
        <dbReference type="EMBL" id="CCC94067.1"/>
    </source>
</evidence>
<evidence type="ECO:0000256" key="4">
    <source>
        <dbReference type="PROSITE-ProRule" id="PRU00146"/>
    </source>
</evidence>
<dbReference type="InterPro" id="IPR013087">
    <property type="entry name" value="Znf_C2H2_type"/>
</dbReference>
<dbReference type="PROSITE" id="PS50016">
    <property type="entry name" value="ZF_PHD_2"/>
    <property type="match status" value="1"/>
</dbReference>
<keyword evidence="2 4" id="KW-0863">Zinc-finger</keyword>
<dbReference type="SMART" id="SM00249">
    <property type="entry name" value="PHD"/>
    <property type="match status" value="2"/>
</dbReference>
<keyword evidence="1" id="KW-0479">Metal-binding</keyword>
<dbReference type="AlphaFoldDB" id="G0UXF0"/>
<dbReference type="InterPro" id="IPR001965">
    <property type="entry name" value="Znf_PHD"/>
</dbReference>
<dbReference type="SUPFAM" id="SSF57903">
    <property type="entry name" value="FYVE/PHD zinc finger"/>
    <property type="match status" value="1"/>
</dbReference>
<gene>
    <name evidence="7" type="ORF">TCIL3000_10_8430</name>
</gene>
<evidence type="ECO:0000256" key="5">
    <source>
        <dbReference type="SAM" id="MobiDB-lite"/>
    </source>
</evidence>
<dbReference type="InterPro" id="IPR013083">
    <property type="entry name" value="Znf_RING/FYVE/PHD"/>
</dbReference>
<dbReference type="PANTHER" id="PTHR13793">
    <property type="entry name" value="PHD FINGER PROTEINS"/>
    <property type="match status" value="1"/>
</dbReference>